<dbReference type="Proteomes" id="UP000323506">
    <property type="component" value="Chromosome A06"/>
</dbReference>
<feature type="region of interest" description="Disordered" evidence="1">
    <location>
        <begin position="47"/>
        <end position="88"/>
    </location>
</feature>
<feature type="compositionally biased region" description="Polar residues" evidence="1">
    <location>
        <begin position="1"/>
        <end position="18"/>
    </location>
</feature>
<evidence type="ECO:0000313" key="2">
    <source>
        <dbReference type="EMBL" id="TYH12371.1"/>
    </source>
</evidence>
<accession>A0A5D2G2X3</accession>
<feature type="compositionally biased region" description="Low complexity" evidence="1">
    <location>
        <begin position="19"/>
        <end position="29"/>
    </location>
</feature>
<feature type="compositionally biased region" description="Polar residues" evidence="1">
    <location>
        <begin position="79"/>
        <end position="88"/>
    </location>
</feature>
<evidence type="ECO:0000256" key="1">
    <source>
        <dbReference type="SAM" id="MobiDB-lite"/>
    </source>
</evidence>
<dbReference type="AlphaFoldDB" id="A0A5D2G2X3"/>
<name>A0A5D2G2X3_GOSDA</name>
<keyword evidence="3" id="KW-1185">Reference proteome</keyword>
<feature type="compositionally biased region" description="Polar residues" evidence="1">
    <location>
        <begin position="52"/>
        <end position="71"/>
    </location>
</feature>
<gene>
    <name evidence="2" type="ORF">ES288_A06G062100v1</name>
</gene>
<proteinExistence type="predicted"/>
<dbReference type="EMBL" id="CM017693">
    <property type="protein sequence ID" value="TYH12371.1"/>
    <property type="molecule type" value="Genomic_DNA"/>
</dbReference>
<sequence length="88" mass="9495">MEIQRTFSTTKQTMTIFDSSASSSSNPSPQTAVWAASLTERGTKSFLITVKESPSTTRNRNPIIRANSNDLSHARASAMNASATSSIR</sequence>
<feature type="region of interest" description="Disordered" evidence="1">
    <location>
        <begin position="1"/>
        <end position="32"/>
    </location>
</feature>
<protein>
    <submittedName>
        <fullName evidence="2">Uncharacterized protein</fullName>
    </submittedName>
</protein>
<evidence type="ECO:0000313" key="3">
    <source>
        <dbReference type="Proteomes" id="UP000323506"/>
    </source>
</evidence>
<reference evidence="2 3" key="1">
    <citation type="submission" date="2019-06" db="EMBL/GenBank/DDBJ databases">
        <title>WGS assembly of Gossypium darwinii.</title>
        <authorList>
            <person name="Chen Z.J."/>
            <person name="Sreedasyam A."/>
            <person name="Ando A."/>
            <person name="Song Q."/>
            <person name="De L."/>
            <person name="Hulse-Kemp A."/>
            <person name="Ding M."/>
            <person name="Ye W."/>
            <person name="Kirkbride R."/>
            <person name="Jenkins J."/>
            <person name="Plott C."/>
            <person name="Lovell J."/>
            <person name="Lin Y.-M."/>
            <person name="Vaughn R."/>
            <person name="Liu B."/>
            <person name="Li W."/>
            <person name="Simpson S."/>
            <person name="Scheffler B."/>
            <person name="Saski C."/>
            <person name="Grover C."/>
            <person name="Hu G."/>
            <person name="Conover J."/>
            <person name="Carlson J."/>
            <person name="Shu S."/>
            <person name="Boston L."/>
            <person name="Williams M."/>
            <person name="Peterson D."/>
            <person name="Mcgee K."/>
            <person name="Jones D."/>
            <person name="Wendel J."/>
            <person name="Stelly D."/>
            <person name="Grimwood J."/>
            <person name="Schmutz J."/>
        </authorList>
    </citation>
    <scope>NUCLEOTIDE SEQUENCE [LARGE SCALE GENOMIC DNA]</scope>
    <source>
        <strain evidence="2">1808015.09</strain>
    </source>
</reference>
<organism evidence="2 3">
    <name type="scientific">Gossypium darwinii</name>
    <name type="common">Darwin's cotton</name>
    <name type="synonym">Gossypium barbadense var. darwinii</name>
    <dbReference type="NCBI Taxonomy" id="34276"/>
    <lineage>
        <taxon>Eukaryota</taxon>
        <taxon>Viridiplantae</taxon>
        <taxon>Streptophyta</taxon>
        <taxon>Embryophyta</taxon>
        <taxon>Tracheophyta</taxon>
        <taxon>Spermatophyta</taxon>
        <taxon>Magnoliopsida</taxon>
        <taxon>eudicotyledons</taxon>
        <taxon>Gunneridae</taxon>
        <taxon>Pentapetalae</taxon>
        <taxon>rosids</taxon>
        <taxon>malvids</taxon>
        <taxon>Malvales</taxon>
        <taxon>Malvaceae</taxon>
        <taxon>Malvoideae</taxon>
        <taxon>Gossypium</taxon>
    </lineage>
</organism>